<comment type="caution">
    <text evidence="3">The sequence shown here is derived from an EMBL/GenBank/DDBJ whole genome shotgun (WGS) entry which is preliminary data.</text>
</comment>
<organism evidence="3 4">
    <name type="scientific">Novosphingobium guangzhouense</name>
    <dbReference type="NCBI Taxonomy" id="1850347"/>
    <lineage>
        <taxon>Bacteria</taxon>
        <taxon>Pseudomonadati</taxon>
        <taxon>Pseudomonadota</taxon>
        <taxon>Alphaproteobacteria</taxon>
        <taxon>Sphingomonadales</taxon>
        <taxon>Sphingomonadaceae</taxon>
        <taxon>Novosphingobium</taxon>
    </lineage>
</organism>
<dbReference type="Pfam" id="PF10135">
    <property type="entry name" value="Rod-binding"/>
    <property type="match status" value="1"/>
</dbReference>
<protein>
    <submittedName>
        <fullName evidence="3">Flagellar biosynthesis protein FlgJ</fullName>
    </submittedName>
</protein>
<dbReference type="Proteomes" id="UP000236327">
    <property type="component" value="Unassembled WGS sequence"/>
</dbReference>
<dbReference type="AlphaFoldDB" id="A0A2K2FV86"/>
<accession>A0A2K2FV86</accession>
<evidence type="ECO:0000313" key="4">
    <source>
        <dbReference type="Proteomes" id="UP000236327"/>
    </source>
</evidence>
<dbReference type="RefSeq" id="WP_103098510.1">
    <property type="nucleotide sequence ID" value="NZ_LYMM01000070.1"/>
</dbReference>
<keyword evidence="3" id="KW-0966">Cell projection</keyword>
<dbReference type="EMBL" id="LYMM01000070">
    <property type="protein sequence ID" value="PNU02674.1"/>
    <property type="molecule type" value="Genomic_DNA"/>
</dbReference>
<dbReference type="OrthoDB" id="8481704at2"/>
<keyword evidence="3" id="KW-0969">Cilium</keyword>
<feature type="domain" description="Flagellar protein FlgJ N-terminal" evidence="2">
    <location>
        <begin position="43"/>
        <end position="92"/>
    </location>
</feature>
<keyword evidence="3" id="KW-0282">Flagellum</keyword>
<reference evidence="3 4" key="1">
    <citation type="submission" date="2016-05" db="EMBL/GenBank/DDBJ databases">
        <title>Complete genome sequence of Novosphingobium guangzhouense SA925(T).</title>
        <authorList>
            <person name="Sha S."/>
        </authorList>
    </citation>
    <scope>NUCLEOTIDE SEQUENCE [LARGE SCALE GENOMIC DNA]</scope>
    <source>
        <strain evidence="3 4">SA925</strain>
    </source>
</reference>
<feature type="region of interest" description="Disordered" evidence="1">
    <location>
        <begin position="95"/>
        <end position="124"/>
    </location>
</feature>
<keyword evidence="4" id="KW-1185">Reference proteome</keyword>
<feature type="compositionally biased region" description="Gly residues" evidence="1">
    <location>
        <begin position="112"/>
        <end position="124"/>
    </location>
</feature>
<proteinExistence type="predicted"/>
<evidence type="ECO:0000313" key="3">
    <source>
        <dbReference type="EMBL" id="PNU02674.1"/>
    </source>
</evidence>
<sequence>MSTILPSASGMTVKTGQTDREKLHTVAKQFEAVFLRQMLSAARKTSFGGDGGAGDISGGQAMETFRQLQDEHFADATAEGGTIGLAKMLEAQMARFVPETPSESAQATADGESGGKSGGTSGDK</sequence>
<evidence type="ECO:0000259" key="2">
    <source>
        <dbReference type="Pfam" id="PF10135"/>
    </source>
</evidence>
<evidence type="ECO:0000256" key="1">
    <source>
        <dbReference type="SAM" id="MobiDB-lite"/>
    </source>
</evidence>
<dbReference type="InterPro" id="IPR019301">
    <property type="entry name" value="Flagellar_prot_FlgJ_N"/>
</dbReference>
<name>A0A2K2FV86_9SPHN</name>
<gene>
    <name evidence="3" type="ORF">A8V01_26095</name>
</gene>